<dbReference type="AlphaFoldDB" id="A0A1G9YC26"/>
<proteinExistence type="predicted"/>
<keyword evidence="2" id="KW-1185">Reference proteome</keyword>
<name>A0A1G9YC26_ALLAB</name>
<dbReference type="EMBL" id="LT629701">
    <property type="protein sequence ID" value="SDN06075.1"/>
    <property type="molecule type" value="Genomic_DNA"/>
</dbReference>
<protein>
    <submittedName>
        <fullName evidence="1">Uncharacterized protein</fullName>
    </submittedName>
</protein>
<dbReference type="Proteomes" id="UP000183376">
    <property type="component" value="Chromosome I"/>
</dbReference>
<evidence type="ECO:0000313" key="1">
    <source>
        <dbReference type="EMBL" id="SDN06075.1"/>
    </source>
</evidence>
<organism evidence="1 2">
    <name type="scientific">Allokutzneria albata</name>
    <name type="common">Kibdelosporangium albatum</name>
    <dbReference type="NCBI Taxonomy" id="211114"/>
    <lineage>
        <taxon>Bacteria</taxon>
        <taxon>Bacillati</taxon>
        <taxon>Actinomycetota</taxon>
        <taxon>Actinomycetes</taxon>
        <taxon>Pseudonocardiales</taxon>
        <taxon>Pseudonocardiaceae</taxon>
        <taxon>Allokutzneria</taxon>
    </lineage>
</organism>
<dbReference type="STRING" id="211114.SAMN04489726_4700"/>
<accession>A0A1G9YC26</accession>
<dbReference type="RefSeq" id="WP_030432661.1">
    <property type="nucleotide sequence ID" value="NZ_JOEF01000030.1"/>
</dbReference>
<evidence type="ECO:0000313" key="2">
    <source>
        <dbReference type="Proteomes" id="UP000183376"/>
    </source>
</evidence>
<sequence>MEQQPESMLVTLAASGLPWRFRAFRGPEVIDDGCLTTSSRHARTDVVVAMPPGSYFTPKRLRDKEVASVLRGILMSIEDRR</sequence>
<reference evidence="1 2" key="1">
    <citation type="submission" date="2016-10" db="EMBL/GenBank/DDBJ databases">
        <authorList>
            <person name="de Groot N.N."/>
        </authorList>
    </citation>
    <scope>NUCLEOTIDE SEQUENCE [LARGE SCALE GENOMIC DNA]</scope>
    <source>
        <strain evidence="1 2">DSM 44149</strain>
    </source>
</reference>
<gene>
    <name evidence="1" type="ORF">SAMN04489726_4700</name>
</gene>